<proteinExistence type="predicted"/>
<protein>
    <submittedName>
        <fullName evidence="1">Uncharacterized protein</fullName>
    </submittedName>
</protein>
<comment type="caution">
    <text evidence="1">The sequence shown here is derived from an EMBL/GenBank/DDBJ whole genome shotgun (WGS) entry which is preliminary data.</text>
</comment>
<evidence type="ECO:0000313" key="1">
    <source>
        <dbReference type="EMBL" id="MBA0773420.1"/>
    </source>
</evidence>
<accession>A0A7J9EK64</accession>
<organism evidence="1 2">
    <name type="scientific">Gossypium trilobum</name>
    <dbReference type="NCBI Taxonomy" id="34281"/>
    <lineage>
        <taxon>Eukaryota</taxon>
        <taxon>Viridiplantae</taxon>
        <taxon>Streptophyta</taxon>
        <taxon>Embryophyta</taxon>
        <taxon>Tracheophyta</taxon>
        <taxon>Spermatophyta</taxon>
        <taxon>Magnoliopsida</taxon>
        <taxon>eudicotyledons</taxon>
        <taxon>Gunneridae</taxon>
        <taxon>Pentapetalae</taxon>
        <taxon>rosids</taxon>
        <taxon>malvids</taxon>
        <taxon>Malvales</taxon>
        <taxon>Malvaceae</taxon>
        <taxon>Malvoideae</taxon>
        <taxon>Gossypium</taxon>
    </lineage>
</organism>
<keyword evidence="2" id="KW-1185">Reference proteome</keyword>
<name>A0A7J9EK64_9ROSI</name>
<sequence>MGERLQAFGDRTRQHTTCRVCSYR</sequence>
<dbReference type="AlphaFoldDB" id="A0A7J9EK64"/>
<gene>
    <name evidence="1" type="ORF">Gotri_008696</name>
</gene>
<reference evidence="1 2" key="1">
    <citation type="journal article" date="2019" name="Genome Biol. Evol.">
        <title>Insights into the evolution of the New World diploid cottons (Gossypium, subgenus Houzingenia) based on genome sequencing.</title>
        <authorList>
            <person name="Grover C.E."/>
            <person name="Arick M.A. 2nd"/>
            <person name="Thrash A."/>
            <person name="Conover J.L."/>
            <person name="Sanders W.S."/>
            <person name="Peterson D.G."/>
            <person name="Frelichowski J.E."/>
            <person name="Scheffler J.A."/>
            <person name="Scheffler B.E."/>
            <person name="Wendel J.F."/>
        </authorList>
    </citation>
    <scope>NUCLEOTIDE SEQUENCE [LARGE SCALE GENOMIC DNA]</scope>
    <source>
        <strain evidence="1">8</strain>
        <tissue evidence="1">Leaf</tissue>
    </source>
</reference>
<evidence type="ECO:0000313" key="2">
    <source>
        <dbReference type="Proteomes" id="UP000593568"/>
    </source>
</evidence>
<dbReference type="EMBL" id="JABEZW010000008">
    <property type="protein sequence ID" value="MBA0773420.1"/>
    <property type="molecule type" value="Genomic_DNA"/>
</dbReference>
<dbReference type="Proteomes" id="UP000593568">
    <property type="component" value="Unassembled WGS sequence"/>
</dbReference>